<dbReference type="GeneID" id="30964802"/>
<evidence type="ECO:0000256" key="2">
    <source>
        <dbReference type="ARBA" id="ARBA00006613"/>
    </source>
</evidence>
<dbReference type="Proteomes" id="UP000095038">
    <property type="component" value="Unassembled WGS sequence"/>
</dbReference>
<feature type="region of interest" description="Disordered" evidence="7">
    <location>
        <begin position="748"/>
        <end position="768"/>
    </location>
</feature>
<dbReference type="EMBL" id="KV454477">
    <property type="protein sequence ID" value="ODV62443.1"/>
    <property type="molecule type" value="Genomic_DNA"/>
</dbReference>
<keyword evidence="4 6" id="KW-0653">Protein transport</keyword>
<comment type="function">
    <text evidence="6">Adaptins are components of the adaptor complexes which link clathrin to receptors in coated vesicles. Clathrin-associated protein complexes are believed to interact with the cytoplasmic tails of membrane proteins, leading to their selection and concentration.</text>
</comment>
<evidence type="ECO:0000259" key="8">
    <source>
        <dbReference type="Pfam" id="PF01602"/>
    </source>
</evidence>
<dbReference type="FunCoup" id="A0A1D2VLH3">
    <property type="interactions" value="110"/>
</dbReference>
<feature type="domain" description="Clathrin/coatomer adaptor adaptin-like N-terminal" evidence="8">
    <location>
        <begin position="20"/>
        <end position="544"/>
    </location>
</feature>
<dbReference type="GO" id="GO:0030122">
    <property type="term" value="C:AP-2 adaptor complex"/>
    <property type="evidence" value="ECO:0007669"/>
    <property type="project" value="EnsemblFungi"/>
</dbReference>
<dbReference type="GO" id="GO:0051285">
    <property type="term" value="C:cell cortex of cell tip"/>
    <property type="evidence" value="ECO:0007669"/>
    <property type="project" value="EnsemblFungi"/>
</dbReference>
<sequence length="768" mass="87161">MIDGKYFTKVKATDLRVELTQADKKLKSSVNKKKIIMKKIIANISLNNNEMISLIPEVLRLFEINDLQLKKMCTFYILNYYTYNEELVMKALPIFIDDLNCTNPLLRALSIKTMSSISIENYAQRVIPYIKKALNDTDPYVRKTSCFAVAKLFQHNSSLVQQENLIEKLNTLLNSDSNSIVVSSALAALNDITEHSTTLQLTIDKAHAFSLMKNLSKCNEWSQVNILNSILSFTPQSSSDAINLIENIIPVLQHENTSIVLNGIKAIVYLSNYVKSPQDTVPTLPKKIGNSLVFLLTKPPELQFLILRNVILLLLSKPSLISLDVTMFFCKFNDPIYVKDTKLEIIYLLANLENLQIVLRELEEYATEIDTQMARKAIRAIGNLSIKLEEASIPSSQVLADLISSGVPHIVQECVIVVKNIFRKYPGRFNDLILPALIDKIDLIEEAESKSAMIWILGEYCEFIDNSTSYLDDFAFGFDEDSLDVKLSMLTACIKLYLKSESYPSRFANNKQKILLKILKSATENTDNPDLRDRALYYWRLLSSQGKFPGTGNRIMLKTLPQISADQDKLDPIILEELELNIGTLASIYLKPVTQVFRLSKQKLLNDSPALQKSYNIQLDLKNKKTLQIQDKNPFSQQNLVDITEEDNESNNEFNLGNGNSRVTVVSPKDKKFPKNAYTTYLYPDGRKTDQNGIDLISPTVPNGPGSETRFASDDQYDTQEISNSRKSMEPLQRGQLDNFENISVSKRHFGRKKTTKSGNFLHKNKYK</sequence>
<name>A0A1D2VLH3_9ASCO</name>
<protein>
    <recommendedName>
        <fullName evidence="6">AP complex subunit beta</fullName>
    </recommendedName>
</protein>
<dbReference type="GO" id="GO:0030276">
    <property type="term" value="F:clathrin binding"/>
    <property type="evidence" value="ECO:0007669"/>
    <property type="project" value="InterPro"/>
</dbReference>
<gene>
    <name evidence="9" type="ORF">ASCRUDRAFT_55691</name>
</gene>
<evidence type="ECO:0000256" key="5">
    <source>
        <dbReference type="ARBA" id="ARBA00023136"/>
    </source>
</evidence>
<dbReference type="Pfam" id="PF01602">
    <property type="entry name" value="Adaptin_N"/>
    <property type="match status" value="1"/>
</dbReference>
<dbReference type="InterPro" id="IPR026739">
    <property type="entry name" value="AP_beta"/>
</dbReference>
<dbReference type="PIRSF" id="PIRSF002291">
    <property type="entry name" value="AP_complex_beta"/>
    <property type="match status" value="1"/>
</dbReference>
<dbReference type="STRING" id="1344418.A0A1D2VLH3"/>
<accession>A0A1D2VLH3</accession>
<dbReference type="OrthoDB" id="10254310at2759"/>
<evidence type="ECO:0000313" key="10">
    <source>
        <dbReference type="Proteomes" id="UP000095038"/>
    </source>
</evidence>
<dbReference type="AlphaFoldDB" id="A0A1D2VLH3"/>
<dbReference type="GO" id="GO:0032153">
    <property type="term" value="C:cell division site"/>
    <property type="evidence" value="ECO:0007669"/>
    <property type="project" value="EnsemblFungi"/>
</dbReference>
<dbReference type="Gene3D" id="1.25.10.10">
    <property type="entry name" value="Leucine-rich Repeat Variant"/>
    <property type="match status" value="1"/>
</dbReference>
<comment type="subcellular location">
    <subcellularLocation>
        <location evidence="1">Endomembrane system</location>
    </subcellularLocation>
</comment>
<dbReference type="PANTHER" id="PTHR11134">
    <property type="entry name" value="ADAPTOR COMPLEX SUBUNIT BETA FAMILY MEMBER"/>
    <property type="match status" value="1"/>
</dbReference>
<dbReference type="InterPro" id="IPR011989">
    <property type="entry name" value="ARM-like"/>
</dbReference>
<dbReference type="InterPro" id="IPR016342">
    <property type="entry name" value="AP_complex_bsu_1_2_4"/>
</dbReference>
<dbReference type="InParanoid" id="A0A1D2VLH3"/>
<dbReference type="InterPro" id="IPR016024">
    <property type="entry name" value="ARM-type_fold"/>
</dbReference>
<evidence type="ECO:0000256" key="3">
    <source>
        <dbReference type="ARBA" id="ARBA00022448"/>
    </source>
</evidence>
<dbReference type="GO" id="GO:0016192">
    <property type="term" value="P:vesicle-mediated transport"/>
    <property type="evidence" value="ECO:0007669"/>
    <property type="project" value="InterPro"/>
</dbReference>
<keyword evidence="5 6" id="KW-0472">Membrane</keyword>
<keyword evidence="10" id="KW-1185">Reference proteome</keyword>
<dbReference type="RefSeq" id="XP_020048750.1">
    <property type="nucleotide sequence ID" value="XM_020191166.1"/>
</dbReference>
<keyword evidence="3 6" id="KW-0813">Transport</keyword>
<comment type="similarity">
    <text evidence="2 6">Belongs to the adaptor complexes large subunit family.</text>
</comment>
<reference evidence="10" key="1">
    <citation type="submission" date="2016-05" db="EMBL/GenBank/DDBJ databases">
        <title>Comparative genomics of biotechnologically important yeasts.</title>
        <authorList>
            <consortium name="DOE Joint Genome Institute"/>
            <person name="Riley R."/>
            <person name="Haridas S."/>
            <person name="Wolfe K.H."/>
            <person name="Lopes M.R."/>
            <person name="Hittinger C.T."/>
            <person name="Goker M."/>
            <person name="Salamov A."/>
            <person name="Wisecaver J."/>
            <person name="Long T.M."/>
            <person name="Aerts A.L."/>
            <person name="Barry K."/>
            <person name="Choi C."/>
            <person name="Clum A."/>
            <person name="Coughlan A.Y."/>
            <person name="Deshpande S."/>
            <person name="Douglass A.P."/>
            <person name="Hanson S.J."/>
            <person name="Klenk H.-P."/>
            <person name="Labutti K."/>
            <person name="Lapidus A."/>
            <person name="Lindquist E."/>
            <person name="Lipzen A."/>
            <person name="Meier-Kolthoff J.P."/>
            <person name="Ohm R.A."/>
            <person name="Otillar R.P."/>
            <person name="Pangilinan J."/>
            <person name="Peng Y."/>
            <person name="Rokas A."/>
            <person name="Rosa C.A."/>
            <person name="Scheuner C."/>
            <person name="Sibirny A.A."/>
            <person name="Slot J.C."/>
            <person name="Stielow J.B."/>
            <person name="Sun H."/>
            <person name="Kurtzman C.P."/>
            <person name="Blackwell M."/>
            <person name="Grigoriev I.V."/>
            <person name="Jeffries T.W."/>
        </authorList>
    </citation>
    <scope>NUCLEOTIDE SEQUENCE [LARGE SCALE GENOMIC DNA]</scope>
    <source>
        <strain evidence="10">DSM 1968</strain>
    </source>
</reference>
<dbReference type="InterPro" id="IPR002553">
    <property type="entry name" value="Clathrin/coatomer_adapt-like_N"/>
</dbReference>
<evidence type="ECO:0000256" key="4">
    <source>
        <dbReference type="ARBA" id="ARBA00022927"/>
    </source>
</evidence>
<evidence type="ECO:0000256" key="1">
    <source>
        <dbReference type="ARBA" id="ARBA00004308"/>
    </source>
</evidence>
<dbReference type="GO" id="GO:0006886">
    <property type="term" value="P:intracellular protein transport"/>
    <property type="evidence" value="ECO:0007669"/>
    <property type="project" value="InterPro"/>
</dbReference>
<proteinExistence type="inferred from homology"/>
<organism evidence="9 10">
    <name type="scientific">Ascoidea rubescens DSM 1968</name>
    <dbReference type="NCBI Taxonomy" id="1344418"/>
    <lineage>
        <taxon>Eukaryota</taxon>
        <taxon>Fungi</taxon>
        <taxon>Dikarya</taxon>
        <taxon>Ascomycota</taxon>
        <taxon>Saccharomycotina</taxon>
        <taxon>Saccharomycetes</taxon>
        <taxon>Ascoideaceae</taxon>
        <taxon>Ascoidea</taxon>
    </lineage>
</organism>
<evidence type="ECO:0000313" key="9">
    <source>
        <dbReference type="EMBL" id="ODV62443.1"/>
    </source>
</evidence>
<evidence type="ECO:0000256" key="6">
    <source>
        <dbReference type="PIRNR" id="PIRNR002291"/>
    </source>
</evidence>
<evidence type="ECO:0000256" key="7">
    <source>
        <dbReference type="SAM" id="MobiDB-lite"/>
    </source>
</evidence>
<dbReference type="SUPFAM" id="SSF48371">
    <property type="entry name" value="ARM repeat"/>
    <property type="match status" value="1"/>
</dbReference>